<reference evidence="8 9" key="1">
    <citation type="journal article" date="2016" name="ISME J.">
        <title>Chasing the elusive Euryarchaeota class WSA2: genomes reveal a uniquely fastidious methyl-reducing methanogen.</title>
        <authorList>
            <person name="Nobu M.K."/>
            <person name="Narihiro T."/>
            <person name="Kuroda K."/>
            <person name="Mei R."/>
            <person name="Liu W.T."/>
        </authorList>
    </citation>
    <scope>NUCLEOTIDE SEQUENCE [LARGE SCALE GENOMIC DNA]</scope>
    <source>
        <strain evidence="7">ADurb1013_Bin02101</strain>
        <strain evidence="8">ADurb1213_Bin02801</strain>
    </source>
</reference>
<dbReference type="InterPro" id="IPR036388">
    <property type="entry name" value="WH-like_DNA-bd_sf"/>
</dbReference>
<dbReference type="GO" id="GO:0008270">
    <property type="term" value="F:zinc ion binding"/>
    <property type="evidence" value="ECO:0007669"/>
    <property type="project" value="TreeGrafter"/>
</dbReference>
<evidence type="ECO:0000256" key="2">
    <source>
        <dbReference type="ARBA" id="ARBA00022491"/>
    </source>
</evidence>
<dbReference type="EMBL" id="LNJE01000025">
    <property type="protein sequence ID" value="KYC56119.1"/>
    <property type="molecule type" value="Genomic_DNA"/>
</dbReference>
<dbReference type="InterPro" id="IPR043135">
    <property type="entry name" value="Fur_C"/>
</dbReference>
<keyword evidence="4" id="KW-0805">Transcription regulation</keyword>
<dbReference type="PANTHER" id="PTHR33202:SF8">
    <property type="entry name" value="PEROXIDE-RESPONSIVE REPRESSOR PERR"/>
    <property type="match status" value="1"/>
</dbReference>
<dbReference type="InterPro" id="IPR036390">
    <property type="entry name" value="WH_DNA-bd_sf"/>
</dbReference>
<accession>A0A150JFT8</accession>
<keyword evidence="2" id="KW-0678">Repressor</keyword>
<gene>
    <name evidence="7" type="ORF">AN188_01478</name>
    <name evidence="8" type="ORF">APG09_01475</name>
</gene>
<evidence type="ECO:0000313" key="9">
    <source>
        <dbReference type="Proteomes" id="UP000092420"/>
    </source>
</evidence>
<evidence type="ECO:0000256" key="6">
    <source>
        <dbReference type="ARBA" id="ARBA00023163"/>
    </source>
</evidence>
<keyword evidence="5" id="KW-0238">DNA-binding</keyword>
<dbReference type="Proteomes" id="UP000092420">
    <property type="component" value="Unassembled WGS sequence"/>
</dbReference>
<accession>A0A150JFR6</accession>
<dbReference type="EMBL" id="LNJB01000028">
    <property type="protein sequence ID" value="KYC53273.1"/>
    <property type="molecule type" value="Genomic_DNA"/>
</dbReference>
<dbReference type="GO" id="GO:1900376">
    <property type="term" value="P:regulation of secondary metabolite biosynthetic process"/>
    <property type="evidence" value="ECO:0007669"/>
    <property type="project" value="TreeGrafter"/>
</dbReference>
<dbReference type="Gene3D" id="3.30.1490.190">
    <property type="match status" value="1"/>
</dbReference>
<dbReference type="GO" id="GO:0003700">
    <property type="term" value="F:DNA-binding transcription factor activity"/>
    <property type="evidence" value="ECO:0007669"/>
    <property type="project" value="InterPro"/>
</dbReference>
<evidence type="ECO:0000256" key="4">
    <source>
        <dbReference type="ARBA" id="ARBA00023015"/>
    </source>
</evidence>
<evidence type="ECO:0000256" key="1">
    <source>
        <dbReference type="ARBA" id="ARBA00007957"/>
    </source>
</evidence>
<dbReference type="PANTHER" id="PTHR33202">
    <property type="entry name" value="ZINC UPTAKE REGULATION PROTEIN"/>
    <property type="match status" value="1"/>
</dbReference>
<keyword evidence="3" id="KW-0862">Zinc</keyword>
<dbReference type="SUPFAM" id="SSF46785">
    <property type="entry name" value="Winged helix' DNA-binding domain"/>
    <property type="match status" value="1"/>
</dbReference>
<accession>A0A150J7P6</accession>
<dbReference type="GO" id="GO:0000976">
    <property type="term" value="F:transcription cis-regulatory region binding"/>
    <property type="evidence" value="ECO:0007669"/>
    <property type="project" value="TreeGrafter"/>
</dbReference>
<dbReference type="Pfam" id="PF01475">
    <property type="entry name" value="FUR"/>
    <property type="match status" value="1"/>
</dbReference>
<dbReference type="AlphaFoldDB" id="A0A150JFT8"/>
<evidence type="ECO:0000256" key="5">
    <source>
        <dbReference type="ARBA" id="ARBA00023125"/>
    </source>
</evidence>
<dbReference type="Gene3D" id="1.10.10.10">
    <property type="entry name" value="Winged helix-like DNA-binding domain superfamily/Winged helix DNA-binding domain"/>
    <property type="match status" value="1"/>
</dbReference>
<dbReference type="CDD" id="cd07153">
    <property type="entry name" value="Fur_like"/>
    <property type="match status" value="1"/>
</dbReference>
<comment type="caution">
    <text evidence="8">The sequence shown here is derived from an EMBL/GenBank/DDBJ whole genome shotgun (WGS) entry which is preliminary data.</text>
</comment>
<name>A0A150JFT8_9EURY</name>
<proteinExistence type="inferred from homology"/>
<organism evidence="8">
    <name type="scientific">Candidatus Methanofastidiosum methylothiophilum</name>
    <dbReference type="NCBI Taxonomy" id="1705564"/>
    <lineage>
        <taxon>Archaea</taxon>
        <taxon>Methanobacteriati</taxon>
        <taxon>Methanobacteriota</taxon>
        <taxon>Stenosarchaea group</taxon>
        <taxon>Candidatus Methanofastidiosia</taxon>
        <taxon>Candidatus Methanofastidiosales</taxon>
        <taxon>Candidatus Methanofastidiosaceae</taxon>
        <taxon>Candidatus Methanofastidiosum</taxon>
    </lineage>
</organism>
<keyword evidence="6" id="KW-0804">Transcription</keyword>
<protein>
    <submittedName>
        <fullName evidence="8">Ferric uptake regulator</fullName>
    </submittedName>
</protein>
<evidence type="ECO:0000313" key="7">
    <source>
        <dbReference type="EMBL" id="KYC53273.1"/>
    </source>
</evidence>
<dbReference type="GO" id="GO:0045892">
    <property type="term" value="P:negative regulation of DNA-templated transcription"/>
    <property type="evidence" value="ECO:0007669"/>
    <property type="project" value="TreeGrafter"/>
</dbReference>
<sequence>MERLIERLNEKHIQPSHQRIKILEILENNCDHPNVNTIYELLCKEMPTISRTTVYNTLNTFVEKGLVSALTITPEELRYDYVTIPHHHLLCRMCGRIINVEVQCSFAVKKEIEGHKIEDVQGYFKGICKECLIKGNTEK</sequence>
<dbReference type="InterPro" id="IPR002481">
    <property type="entry name" value="FUR"/>
</dbReference>
<evidence type="ECO:0000256" key="3">
    <source>
        <dbReference type="ARBA" id="ARBA00022833"/>
    </source>
</evidence>
<evidence type="ECO:0000313" key="8">
    <source>
        <dbReference type="EMBL" id="KYC56119.1"/>
    </source>
</evidence>
<comment type="similarity">
    <text evidence="1">Belongs to the Fur family.</text>
</comment>